<feature type="region of interest" description="Disordered" evidence="1">
    <location>
        <begin position="1290"/>
        <end position="1323"/>
    </location>
</feature>
<feature type="transmembrane region" description="Helical" evidence="2">
    <location>
        <begin position="690"/>
        <end position="708"/>
    </location>
</feature>
<feature type="transmembrane region" description="Helical" evidence="2">
    <location>
        <begin position="170"/>
        <end position="193"/>
    </location>
</feature>
<dbReference type="PANTHER" id="PTHR37544">
    <property type="entry name" value="SPRAY-RELATED"/>
    <property type="match status" value="1"/>
</dbReference>
<feature type="transmembrane region" description="Helical" evidence="2">
    <location>
        <begin position="755"/>
        <end position="778"/>
    </location>
</feature>
<dbReference type="PANTHER" id="PTHR37544:SF1">
    <property type="entry name" value="PHOSPHORIBOSYLAMINOIMIDAZOLE-SUCCINOCARBOXAMIDE SYNTHASE"/>
    <property type="match status" value="1"/>
</dbReference>
<keyword evidence="2" id="KW-1133">Transmembrane helix</keyword>
<keyword evidence="2" id="KW-0812">Transmembrane</keyword>
<feature type="compositionally biased region" description="Basic and acidic residues" evidence="1">
    <location>
        <begin position="1290"/>
        <end position="1313"/>
    </location>
</feature>
<dbReference type="EMBL" id="JARVKM010000024">
    <property type="protein sequence ID" value="KAK9776913.1"/>
    <property type="molecule type" value="Genomic_DNA"/>
</dbReference>
<feature type="region of interest" description="Disordered" evidence="1">
    <location>
        <begin position="1"/>
        <end position="51"/>
    </location>
</feature>
<name>A0ABR2XSX3_9PEZI</name>
<reference evidence="3 4" key="1">
    <citation type="submission" date="2024-02" db="EMBL/GenBank/DDBJ databases">
        <title>First draft genome assembly of two strains of Seiridium cardinale.</title>
        <authorList>
            <person name="Emiliani G."/>
            <person name="Scali E."/>
        </authorList>
    </citation>
    <scope>NUCLEOTIDE SEQUENCE [LARGE SCALE GENOMIC DNA]</scope>
    <source>
        <strain evidence="3 4">BM-138-000479</strain>
    </source>
</reference>
<gene>
    <name evidence="3" type="ORF">SCAR479_06314</name>
</gene>
<protein>
    <submittedName>
        <fullName evidence="3">Uncharacterized protein</fullName>
    </submittedName>
</protein>
<comment type="caution">
    <text evidence="3">The sequence shown here is derived from an EMBL/GenBank/DDBJ whole genome shotgun (WGS) entry which is preliminary data.</text>
</comment>
<dbReference type="InterPro" id="IPR021840">
    <property type="entry name" value="DUF3433"/>
</dbReference>
<evidence type="ECO:0000313" key="4">
    <source>
        <dbReference type="Proteomes" id="UP001465668"/>
    </source>
</evidence>
<feature type="compositionally biased region" description="Polar residues" evidence="1">
    <location>
        <begin position="28"/>
        <end position="46"/>
    </location>
</feature>
<feature type="transmembrane region" description="Helical" evidence="2">
    <location>
        <begin position="104"/>
        <end position="124"/>
    </location>
</feature>
<feature type="transmembrane region" description="Helical" evidence="2">
    <location>
        <begin position="535"/>
        <end position="557"/>
    </location>
</feature>
<keyword evidence="2" id="KW-0472">Membrane</keyword>
<accession>A0ABR2XSX3</accession>
<keyword evidence="4" id="KW-1185">Reference proteome</keyword>
<evidence type="ECO:0000313" key="3">
    <source>
        <dbReference type="EMBL" id="KAK9776913.1"/>
    </source>
</evidence>
<proteinExistence type="predicted"/>
<dbReference type="Proteomes" id="UP001465668">
    <property type="component" value="Unassembled WGS sequence"/>
</dbReference>
<sequence>MNLHVNGAWQGAPMRDQSSNPRHEYTYSGEQSHDPSQSYLSDSPATKSEPRGTVGWRAHYLRRRTLALFLIAFAGCIIILQALLAGSDKHNGLGASQERLHYLWTYGPTAFLTLLAAFWARVVCQAKLVAPWVKMSKGPAEAKRSILLDYLSVWQPISIIKAIRHMDYSVAAASTNLILIKILIVISTALITLSPVQVSRSQIPLLVESEFVDSAAGFQDAALAYYTFRGLVDLKTTENDGFTADTAYQLVRAVLPATTQFTTTVDGFSGGLDCEDAEVGLIASRRGVINQTDFVRLDMSLKSANCQMQANFIGPSAAGQLGVPQNFYRFGPGTCVGASTSKDDLRVAVVLSAINYTDMTLVQHVSQPAVEDVYNITSHLLQSRAFVCKPTYSIRPVEIQKNDTRTNVTIAQDSTSRQLSQVHAWDLMTTHFNSFGNLLNVESKASSTTNSVINNTGIPADVDGPMRLAFELAGVTGGFPDVNAILEESRALQMITAYYEQYAALIAHTMLTRTSSTPSEGSAYVTEDRLIVRALAAHLMTGFLILSIVLALLVLLFQPRHLVLPRSPSAPVNVAALLAQSRSLIGSISNMGAASKRNLRELLSCWEYQTQIDEQGCFVVHSNQRLPTNDDLEIRSSERHRAHPKTLHPLLRLSVYILIFGVIAALEVTLRISHANAGLGDIGDESLIHYLWTTMPALFLTIFGMYFAGVDFDVRSLTPYANLRRGAPFHTSLGLDLVNRFTLPTIFKEFQTRSYAALACTVAVALTSFLTIFTSSLFCPTSVPALLSAQVDSHSLIYDGVAASTDDPEGQGILAASLIFTSNLSYPAFTYEDLVFPEMGLDLTATSNDLDSYNTSGFIVNATVPAVRSLLSCKMYDSTQIHANITMGHNITRVTPIPSENTTFSTTYFNPLSISIDGENCGLPSDTGVNAVVGTGTTSGSPAEGYFGNGDATISTLLIAGCSDFVYVWGRWALTPNESSVSDLSTYAMGCNESLESVDVAATFFGADLRIDPNYPPIPDERTTKSISTPPDDSSIYHRLAPLNGNSTFDNFFKIATSSRYAIPVASLGDDGQKFAVADSIRFHHRIIRAQIASSSYRGPVNPRQGERAADMEVVGSLNETLTHPATITDTSTRRRVVQDPVSTRIIEALLGATLICSIIGWVLMRETNVLPRSPTSIGSVAALLADGNLFEYLPPDAAWLTKEELARVFGKDAVFSLGWGPGHEGSGERFAIHVEPGSVADEKEYLSDEKSSTTSSSAQELPAFGTAVGIHGQSPNQWQGRLRILEHSDVPDHDQAANIRRDVSKSSRAHDDNDVEEIPVSPISSMLPIQTWDDAWGQEQKRHI</sequence>
<evidence type="ECO:0000256" key="1">
    <source>
        <dbReference type="SAM" id="MobiDB-lite"/>
    </source>
</evidence>
<dbReference type="Pfam" id="PF11915">
    <property type="entry name" value="DUF3433"/>
    <property type="match status" value="2"/>
</dbReference>
<evidence type="ECO:0000256" key="2">
    <source>
        <dbReference type="SAM" id="Phobius"/>
    </source>
</evidence>
<feature type="transmembrane region" description="Helical" evidence="2">
    <location>
        <begin position="66"/>
        <end position="84"/>
    </location>
</feature>
<organism evidence="3 4">
    <name type="scientific">Seiridium cardinale</name>
    <dbReference type="NCBI Taxonomy" id="138064"/>
    <lineage>
        <taxon>Eukaryota</taxon>
        <taxon>Fungi</taxon>
        <taxon>Dikarya</taxon>
        <taxon>Ascomycota</taxon>
        <taxon>Pezizomycotina</taxon>
        <taxon>Sordariomycetes</taxon>
        <taxon>Xylariomycetidae</taxon>
        <taxon>Amphisphaeriales</taxon>
        <taxon>Sporocadaceae</taxon>
        <taxon>Seiridium</taxon>
    </lineage>
</organism>
<feature type="transmembrane region" description="Helical" evidence="2">
    <location>
        <begin position="650"/>
        <end position="670"/>
    </location>
</feature>